<keyword evidence="1" id="KW-1133">Transmembrane helix</keyword>
<dbReference type="Proteomes" id="UP000266677">
    <property type="component" value="Unassembled WGS sequence"/>
</dbReference>
<accession>A0A3A4KPB8</accession>
<feature type="transmembrane region" description="Helical" evidence="1">
    <location>
        <begin position="13"/>
        <end position="33"/>
    </location>
</feature>
<name>A0A3A4KPB8_9NOCA</name>
<dbReference type="OrthoDB" id="4571466at2"/>
<keyword evidence="3" id="KW-1185">Reference proteome</keyword>
<organism evidence="2 3">
    <name type="scientific">Nocardia panacis</name>
    <dbReference type="NCBI Taxonomy" id="2340916"/>
    <lineage>
        <taxon>Bacteria</taxon>
        <taxon>Bacillati</taxon>
        <taxon>Actinomycetota</taxon>
        <taxon>Actinomycetes</taxon>
        <taxon>Mycobacteriales</taxon>
        <taxon>Nocardiaceae</taxon>
        <taxon>Nocardia</taxon>
    </lineage>
</organism>
<gene>
    <name evidence="2" type="ORF">D5S18_02935</name>
</gene>
<evidence type="ECO:0000313" key="3">
    <source>
        <dbReference type="Proteomes" id="UP000266677"/>
    </source>
</evidence>
<keyword evidence="1" id="KW-0472">Membrane</keyword>
<dbReference type="AlphaFoldDB" id="A0A3A4KPB8"/>
<dbReference type="RefSeq" id="WP_120037698.1">
    <property type="nucleotide sequence ID" value="NZ_QZFU01000010.1"/>
</dbReference>
<evidence type="ECO:0000256" key="1">
    <source>
        <dbReference type="SAM" id="Phobius"/>
    </source>
</evidence>
<proteinExistence type="predicted"/>
<protein>
    <submittedName>
        <fullName evidence="2">Uncharacterized protein</fullName>
    </submittedName>
</protein>
<dbReference type="EMBL" id="QZFU01000010">
    <property type="protein sequence ID" value="RJO79302.1"/>
    <property type="molecule type" value="Genomic_DNA"/>
</dbReference>
<comment type="caution">
    <text evidence="2">The sequence shown here is derived from an EMBL/GenBank/DDBJ whole genome shotgun (WGS) entry which is preliminary data.</text>
</comment>
<keyword evidence="1" id="KW-0812">Transmembrane</keyword>
<reference evidence="2" key="1">
    <citation type="submission" date="2018-09" db="EMBL/GenBank/DDBJ databases">
        <title>YIM PH21274 draft genome.</title>
        <authorList>
            <person name="Miao C."/>
        </authorList>
    </citation>
    <scope>NUCLEOTIDE SEQUENCE [LARGE SCALE GENOMIC DNA]</scope>
    <source>
        <strain evidence="2">YIM PH 21724</strain>
    </source>
</reference>
<evidence type="ECO:0000313" key="2">
    <source>
        <dbReference type="EMBL" id="RJO79302.1"/>
    </source>
</evidence>
<sequence>MNQATQVQHGWRATARTAVAVLVALLSVIPVLLTTTGVDQTVYGAQVLAVTALITRLMALPAVDAVIETYAPWLAARPVR</sequence>
<feature type="transmembrane region" description="Helical" evidence="1">
    <location>
        <begin position="45"/>
        <end position="67"/>
    </location>
</feature>